<evidence type="ECO:0000313" key="3">
    <source>
        <dbReference type="Proteomes" id="UP000306584"/>
    </source>
</evidence>
<dbReference type="Gene3D" id="1.20.1280.50">
    <property type="match status" value="1"/>
</dbReference>
<proteinExistence type="predicted"/>
<organism evidence="2 3">
    <name type="scientific">Aureobasidium pullulans</name>
    <name type="common">Black yeast</name>
    <name type="synonym">Pullularia pullulans</name>
    <dbReference type="NCBI Taxonomy" id="5580"/>
    <lineage>
        <taxon>Eukaryota</taxon>
        <taxon>Fungi</taxon>
        <taxon>Dikarya</taxon>
        <taxon>Ascomycota</taxon>
        <taxon>Pezizomycotina</taxon>
        <taxon>Dothideomycetes</taxon>
        <taxon>Dothideomycetidae</taxon>
        <taxon>Dothideales</taxon>
        <taxon>Saccotheciaceae</taxon>
        <taxon>Aureobasidium</taxon>
    </lineage>
</organism>
<dbReference type="CDD" id="cd09917">
    <property type="entry name" value="F-box_SF"/>
    <property type="match status" value="1"/>
</dbReference>
<dbReference type="PROSITE" id="PS50181">
    <property type="entry name" value="FBOX"/>
    <property type="match status" value="1"/>
</dbReference>
<dbReference type="Proteomes" id="UP000306584">
    <property type="component" value="Unassembled WGS sequence"/>
</dbReference>
<accession>A0A4S9K7H2</accession>
<dbReference type="EMBL" id="QZBD01000540">
    <property type="protein sequence ID" value="THY11611.1"/>
    <property type="molecule type" value="Genomic_DNA"/>
</dbReference>
<dbReference type="AlphaFoldDB" id="A0A4S9K7H2"/>
<gene>
    <name evidence="2" type="ORF">D6D01_08857</name>
</gene>
<evidence type="ECO:0000259" key="1">
    <source>
        <dbReference type="PROSITE" id="PS50181"/>
    </source>
</evidence>
<evidence type="ECO:0000313" key="2">
    <source>
        <dbReference type="EMBL" id="THY11611.1"/>
    </source>
</evidence>
<sequence>MSNENQENALSNMSNQSTLLLPAAQILPDLPTEILMQIAESAEKKDLANFRFVCKTWKGAATKTFTKFYFSKRYHSVSSYSIEVLENIAAHPEFGPYLDTVVV</sequence>
<dbReference type="InterPro" id="IPR001810">
    <property type="entry name" value="F-box_dom"/>
</dbReference>
<dbReference type="Pfam" id="PF12937">
    <property type="entry name" value="F-box-like"/>
    <property type="match status" value="1"/>
</dbReference>
<feature type="domain" description="F-box" evidence="1">
    <location>
        <begin position="24"/>
        <end position="73"/>
    </location>
</feature>
<dbReference type="SMART" id="SM00256">
    <property type="entry name" value="FBOX"/>
    <property type="match status" value="1"/>
</dbReference>
<dbReference type="SUPFAM" id="SSF81383">
    <property type="entry name" value="F-box domain"/>
    <property type="match status" value="1"/>
</dbReference>
<name>A0A4S9K7H2_AURPU</name>
<comment type="caution">
    <text evidence="2">The sequence shown here is derived from an EMBL/GenBank/DDBJ whole genome shotgun (WGS) entry which is preliminary data.</text>
</comment>
<reference evidence="2 3" key="1">
    <citation type="submission" date="2018-10" db="EMBL/GenBank/DDBJ databases">
        <title>Fifty Aureobasidium pullulans genomes reveal a recombining polyextremotolerant generalist.</title>
        <authorList>
            <person name="Gostincar C."/>
            <person name="Turk M."/>
            <person name="Zajc J."/>
            <person name="Gunde-Cimerman N."/>
        </authorList>
    </citation>
    <scope>NUCLEOTIDE SEQUENCE [LARGE SCALE GENOMIC DNA]</scope>
    <source>
        <strain evidence="2 3">EXF-6604</strain>
    </source>
</reference>
<dbReference type="InterPro" id="IPR036047">
    <property type="entry name" value="F-box-like_dom_sf"/>
</dbReference>
<protein>
    <recommendedName>
        <fullName evidence="1">F-box domain-containing protein</fullName>
    </recommendedName>
</protein>